<dbReference type="SUPFAM" id="SSF54529">
    <property type="entry name" value="Mitochondrial glycoprotein MAM33-like"/>
    <property type="match status" value="1"/>
</dbReference>
<dbReference type="OrthoDB" id="278212at2759"/>
<dbReference type="Gene3D" id="3.10.280.10">
    <property type="entry name" value="Mitochondrial glycoprotein"/>
    <property type="match status" value="1"/>
</dbReference>
<dbReference type="InterPro" id="IPR003428">
    <property type="entry name" value="MAM33"/>
</dbReference>
<dbReference type="InterPro" id="IPR036561">
    <property type="entry name" value="MAM33_sf"/>
</dbReference>
<dbReference type="PANTHER" id="PTHR10826:SF1">
    <property type="entry name" value="COMPLEMENT COMPONENT 1 Q SUBCOMPONENT-BINDING PROTEIN, MITOCHONDRIAL"/>
    <property type="match status" value="1"/>
</dbReference>
<protein>
    <recommendedName>
        <fullName evidence="3">Mitochondrial glyco protein</fullName>
    </recommendedName>
</protein>
<accession>A0A8H7SX90</accession>
<sequence>MASQFLRSSIRAIARPSLVKSFVAPALTHRMPTVAFTATRSFSAGIARMGSGVVDADLTHKLSEELEYEQENAEADQPEFVKEFLEANSFKIEDKAGIDEVTLSRTFGNEKIRVLFSISDINNASPDAFPLEDDMVEAENEEEEESVSFPVRASVTIEKEGQGAVTIDTISQDGEIAVESVMYYKDAKLADEQSAEADWQRRGLYIGPQFAELDENLQNLFERYLDERGINTALANFLPDYVEHKEQKEYTKWLQNMKNFISA</sequence>
<dbReference type="EMBL" id="JAEPRE010000022">
    <property type="protein sequence ID" value="KAG2236103.1"/>
    <property type="molecule type" value="Genomic_DNA"/>
</dbReference>
<organism evidence="1 2">
    <name type="scientific">Thamnidium elegans</name>
    <dbReference type="NCBI Taxonomy" id="101142"/>
    <lineage>
        <taxon>Eukaryota</taxon>
        <taxon>Fungi</taxon>
        <taxon>Fungi incertae sedis</taxon>
        <taxon>Mucoromycota</taxon>
        <taxon>Mucoromycotina</taxon>
        <taxon>Mucoromycetes</taxon>
        <taxon>Mucorales</taxon>
        <taxon>Mucorineae</taxon>
        <taxon>Mucoraceae</taxon>
        <taxon>Thamnidium</taxon>
    </lineage>
</organism>
<evidence type="ECO:0008006" key="3">
    <source>
        <dbReference type="Google" id="ProtNLM"/>
    </source>
</evidence>
<evidence type="ECO:0000313" key="1">
    <source>
        <dbReference type="EMBL" id="KAG2236103.1"/>
    </source>
</evidence>
<comment type="caution">
    <text evidence="1">The sequence shown here is derived from an EMBL/GenBank/DDBJ whole genome shotgun (WGS) entry which is preliminary data.</text>
</comment>
<reference evidence="1" key="1">
    <citation type="submission" date="2021-01" db="EMBL/GenBank/DDBJ databases">
        <title>Metabolic potential, ecology and presence of endohyphal bacteria is reflected in genomic diversity of Mucoromycotina.</title>
        <authorList>
            <person name="Muszewska A."/>
            <person name="Okrasinska A."/>
            <person name="Steczkiewicz K."/>
            <person name="Drgas O."/>
            <person name="Orlowska M."/>
            <person name="Perlinska-Lenart U."/>
            <person name="Aleksandrzak-Piekarczyk T."/>
            <person name="Szatraj K."/>
            <person name="Zielenkiewicz U."/>
            <person name="Pilsyk S."/>
            <person name="Malc E."/>
            <person name="Mieczkowski P."/>
            <person name="Kruszewska J.S."/>
            <person name="Biernat P."/>
            <person name="Pawlowska J."/>
        </authorList>
    </citation>
    <scope>NUCLEOTIDE SEQUENCE</scope>
    <source>
        <strain evidence="1">WA0000018081</strain>
    </source>
</reference>
<dbReference type="GO" id="GO:0042256">
    <property type="term" value="P:cytosolic ribosome assembly"/>
    <property type="evidence" value="ECO:0007669"/>
    <property type="project" value="TreeGrafter"/>
</dbReference>
<dbReference type="PANTHER" id="PTHR10826">
    <property type="entry name" value="COMPLEMENT COMPONENT 1"/>
    <property type="match status" value="1"/>
</dbReference>
<dbReference type="Proteomes" id="UP000613177">
    <property type="component" value="Unassembled WGS sequence"/>
</dbReference>
<name>A0A8H7SX90_9FUNG</name>
<proteinExistence type="predicted"/>
<evidence type="ECO:0000313" key="2">
    <source>
        <dbReference type="Proteomes" id="UP000613177"/>
    </source>
</evidence>
<dbReference type="GO" id="GO:0005759">
    <property type="term" value="C:mitochondrial matrix"/>
    <property type="evidence" value="ECO:0007669"/>
    <property type="project" value="InterPro"/>
</dbReference>
<gene>
    <name evidence="1" type="ORF">INT48_006119</name>
</gene>
<dbReference type="AlphaFoldDB" id="A0A8H7SX90"/>
<keyword evidence="2" id="KW-1185">Reference proteome</keyword>
<dbReference type="Pfam" id="PF02330">
    <property type="entry name" value="MAM33"/>
    <property type="match status" value="1"/>
</dbReference>